<dbReference type="OrthoDB" id="5910645at2759"/>
<dbReference type="KEGG" id="crq:GCK72_003020"/>
<dbReference type="Proteomes" id="UP000008281">
    <property type="component" value="Unassembled WGS sequence"/>
</dbReference>
<dbReference type="GeneID" id="9799976"/>
<name>E3NGG7_CAERE</name>
<dbReference type="InParanoid" id="E3NGG7"/>
<dbReference type="FunCoup" id="E3NGG7">
    <property type="interactions" value="549"/>
</dbReference>
<accession>E3NGG7</accession>
<keyword evidence="3" id="KW-1185">Reference proteome</keyword>
<feature type="domain" description="F-box" evidence="1">
    <location>
        <begin position="3"/>
        <end position="49"/>
    </location>
</feature>
<dbReference type="EMBL" id="DS268654">
    <property type="protein sequence ID" value="EFO97083.1"/>
    <property type="molecule type" value="Genomic_DNA"/>
</dbReference>
<protein>
    <recommendedName>
        <fullName evidence="1">F-box domain-containing protein</fullName>
    </recommendedName>
</protein>
<dbReference type="InterPro" id="IPR012885">
    <property type="entry name" value="F-box_Sdz-33"/>
</dbReference>
<dbReference type="Pfam" id="PF00646">
    <property type="entry name" value="F-box"/>
    <property type="match status" value="1"/>
</dbReference>
<dbReference type="RefSeq" id="XP_003092490.2">
    <property type="nucleotide sequence ID" value="XM_003092442.2"/>
</dbReference>
<evidence type="ECO:0000313" key="2">
    <source>
        <dbReference type="EMBL" id="EFO97083.1"/>
    </source>
</evidence>
<gene>
    <name evidence="2" type="ORF">CRE_31525</name>
</gene>
<dbReference type="PANTHER" id="PTHR21503">
    <property type="entry name" value="F-BOX-CONTAINING HYPOTHETICAL PROTEIN C.ELEGANS"/>
    <property type="match status" value="1"/>
</dbReference>
<reference evidence="2" key="1">
    <citation type="submission" date="2007-07" db="EMBL/GenBank/DDBJ databases">
        <title>PCAP assembly of the Caenorhabditis remanei genome.</title>
        <authorList>
            <consortium name="The Caenorhabditis remanei Sequencing Consortium"/>
            <person name="Wilson R.K."/>
        </authorList>
    </citation>
    <scope>NUCLEOTIDE SEQUENCE [LARGE SCALE GENOMIC DNA]</scope>
    <source>
        <strain evidence="2">PB4641</strain>
    </source>
</reference>
<dbReference type="InterPro" id="IPR001810">
    <property type="entry name" value="F-box_dom"/>
</dbReference>
<dbReference type="PANTHER" id="PTHR21503:SF8">
    <property type="entry name" value="F-BOX ASSOCIATED DOMAIN-CONTAINING PROTEIN-RELATED"/>
    <property type="match status" value="1"/>
</dbReference>
<evidence type="ECO:0000313" key="3">
    <source>
        <dbReference type="Proteomes" id="UP000008281"/>
    </source>
</evidence>
<dbReference type="PROSITE" id="PS50181">
    <property type="entry name" value="FBOX"/>
    <property type="match status" value="1"/>
</dbReference>
<dbReference type="CTD" id="9799976"/>
<dbReference type="Pfam" id="PF07735">
    <property type="entry name" value="FBA_2"/>
    <property type="match status" value="1"/>
</dbReference>
<organism evidence="3">
    <name type="scientific">Caenorhabditis remanei</name>
    <name type="common">Caenorhabditis vulgaris</name>
    <dbReference type="NCBI Taxonomy" id="31234"/>
    <lineage>
        <taxon>Eukaryota</taxon>
        <taxon>Metazoa</taxon>
        <taxon>Ecdysozoa</taxon>
        <taxon>Nematoda</taxon>
        <taxon>Chromadorea</taxon>
        <taxon>Rhabditida</taxon>
        <taxon>Rhabditina</taxon>
        <taxon>Rhabditomorpha</taxon>
        <taxon>Rhabditoidea</taxon>
        <taxon>Rhabditidae</taxon>
        <taxon>Peloderinae</taxon>
        <taxon>Caenorhabditis</taxon>
    </lineage>
</organism>
<sequence length="294" mass="33870">MPPLPLLRLPRLVLFDVFRSLNIEEKIKLSLCSTKISTQIYNDRFYSEKVIVNLDMINQGIRVHSENNKDAFKFFIDLDIWEMFYSNSGRNRQERFLSVIQHLLKMFQCKISSDLFFSTSDLFELIIFELFDLQVEFKALNIVLDGSKDQNLLWNQISRNFGLVEDLEVLSNTTNTGFRPVFTSWPQNISISTSAWFTLESLLACTCQRIILGGSHLENRDLDEVLKNWKAGGFPNLEYLYVKSKSITNSGTTILGMNSKELDGKVMQTDDGSKKATIELGLLWAIEIYVTPFE</sequence>
<dbReference type="HOGENOM" id="CLU_028840_6_0_1"/>
<proteinExistence type="predicted"/>
<evidence type="ECO:0000259" key="1">
    <source>
        <dbReference type="PROSITE" id="PS50181"/>
    </source>
</evidence>
<dbReference type="AlphaFoldDB" id="E3NGG7"/>